<dbReference type="AlphaFoldDB" id="A0A679J948"/>
<dbReference type="PANTHER" id="PTHR43080:SF2">
    <property type="entry name" value="CBS DOMAIN-CONTAINING PROTEIN"/>
    <property type="match status" value="1"/>
</dbReference>
<reference evidence="4" key="1">
    <citation type="submission" date="2019-12" db="EMBL/GenBank/DDBJ databases">
        <authorList>
            <person name="Cremers G."/>
        </authorList>
    </citation>
    <scope>NUCLEOTIDE SEQUENCE</scope>
    <source>
        <strain evidence="4">Mbul1</strain>
    </source>
</reference>
<sequence length="143" mass="15389">MTVARILSEKGGSVVTVEPNRTLDDAIHLLAEKRIGAIVVSNDEGAVLGILSERDIIRALSRQGAGALDAPISQHMTASVTTCTRSNTVEEVMQLMTDGRFRHVPVVENGRLAGLVSIGDVVKRRIAAVEAEHQAMRDYITMA</sequence>
<evidence type="ECO:0000259" key="3">
    <source>
        <dbReference type="PROSITE" id="PS51371"/>
    </source>
</evidence>
<dbReference type="Pfam" id="PF00571">
    <property type="entry name" value="CBS"/>
    <property type="match status" value="2"/>
</dbReference>
<keyword evidence="1 2" id="KW-0129">CBS domain</keyword>
<feature type="domain" description="CBS" evidence="3">
    <location>
        <begin position="76"/>
        <end position="132"/>
    </location>
</feature>
<name>A0A679J948_9HYPH</name>
<evidence type="ECO:0000313" key="4">
    <source>
        <dbReference type="EMBL" id="CAA2105178.1"/>
    </source>
</evidence>
<evidence type="ECO:0000256" key="1">
    <source>
        <dbReference type="ARBA" id="ARBA00023122"/>
    </source>
</evidence>
<dbReference type="CDD" id="cd04623">
    <property type="entry name" value="CBS_pair_bac_euk"/>
    <property type="match status" value="1"/>
</dbReference>
<dbReference type="PROSITE" id="PS51371">
    <property type="entry name" value="CBS"/>
    <property type="match status" value="2"/>
</dbReference>
<gene>
    <name evidence="4" type="primary">hrp1</name>
    <name evidence="4" type="ORF">MBUL_03062</name>
</gene>
<dbReference type="SMART" id="SM00116">
    <property type="entry name" value="CBS"/>
    <property type="match status" value="2"/>
</dbReference>
<proteinExistence type="predicted"/>
<accession>A0A679J948</accession>
<dbReference type="InterPro" id="IPR046342">
    <property type="entry name" value="CBS_dom_sf"/>
</dbReference>
<feature type="domain" description="CBS" evidence="3">
    <location>
        <begin position="7"/>
        <end position="68"/>
    </location>
</feature>
<evidence type="ECO:0000256" key="2">
    <source>
        <dbReference type="PROSITE-ProRule" id="PRU00703"/>
    </source>
</evidence>
<dbReference type="PANTHER" id="PTHR43080">
    <property type="entry name" value="CBS DOMAIN-CONTAINING PROTEIN CBSX3, MITOCHONDRIAL"/>
    <property type="match status" value="1"/>
</dbReference>
<dbReference type="InterPro" id="IPR044725">
    <property type="entry name" value="CBSX3_CBS_dom"/>
</dbReference>
<dbReference type="InterPro" id="IPR051257">
    <property type="entry name" value="Diverse_CBS-Domain"/>
</dbReference>
<dbReference type="InterPro" id="IPR000644">
    <property type="entry name" value="CBS_dom"/>
</dbReference>
<dbReference type="EMBL" id="LR743504">
    <property type="protein sequence ID" value="CAA2105178.1"/>
    <property type="molecule type" value="Genomic_DNA"/>
</dbReference>
<organism evidence="4">
    <name type="scientific">Methylobacterium bullatum</name>
    <dbReference type="NCBI Taxonomy" id="570505"/>
    <lineage>
        <taxon>Bacteria</taxon>
        <taxon>Pseudomonadati</taxon>
        <taxon>Pseudomonadota</taxon>
        <taxon>Alphaproteobacteria</taxon>
        <taxon>Hyphomicrobiales</taxon>
        <taxon>Methylobacteriaceae</taxon>
        <taxon>Methylobacterium</taxon>
    </lineage>
</organism>
<protein>
    <submittedName>
        <fullName evidence="4">Hypoxic response protein 1</fullName>
    </submittedName>
</protein>
<dbReference type="SUPFAM" id="SSF54631">
    <property type="entry name" value="CBS-domain pair"/>
    <property type="match status" value="1"/>
</dbReference>
<dbReference type="Gene3D" id="3.10.580.10">
    <property type="entry name" value="CBS-domain"/>
    <property type="match status" value="1"/>
</dbReference>